<accession>A0AAV1PBW7</accession>
<evidence type="ECO:0000256" key="1">
    <source>
        <dbReference type="SAM" id="MobiDB-lite"/>
    </source>
</evidence>
<proteinExistence type="predicted"/>
<dbReference type="EMBL" id="CAWUFR010000126">
    <property type="protein sequence ID" value="CAK6968870.1"/>
    <property type="molecule type" value="Genomic_DNA"/>
</dbReference>
<feature type="compositionally biased region" description="Basic residues" evidence="1">
    <location>
        <begin position="103"/>
        <end position="113"/>
    </location>
</feature>
<reference evidence="2 3" key="1">
    <citation type="submission" date="2024-01" db="EMBL/GenBank/DDBJ databases">
        <authorList>
            <person name="Alioto T."/>
            <person name="Alioto T."/>
            <person name="Gomez Garrido J."/>
        </authorList>
    </citation>
    <scope>NUCLEOTIDE SEQUENCE [LARGE SCALE GENOMIC DNA]</scope>
</reference>
<dbReference type="Proteomes" id="UP001314229">
    <property type="component" value="Unassembled WGS sequence"/>
</dbReference>
<gene>
    <name evidence="2" type="ORF">FSCOSCO3_A037380</name>
</gene>
<feature type="compositionally biased region" description="Acidic residues" evidence="1">
    <location>
        <begin position="68"/>
        <end position="79"/>
    </location>
</feature>
<evidence type="ECO:0000313" key="3">
    <source>
        <dbReference type="Proteomes" id="UP001314229"/>
    </source>
</evidence>
<feature type="region of interest" description="Disordered" evidence="1">
    <location>
        <begin position="1"/>
        <end position="128"/>
    </location>
</feature>
<sequence length="128" mass="14060">MKTASEKSAKKDASTRSNGTNMKNADLKTDDNSDNEPLKKMVEVASKTAKKPSSVPLKKSVETKKEAADDDVSSDDDPVTEVAKKIKSQHQAKSPRKANLVTKSKRNSDRKKVKYAESSSDNSDYEPQ</sequence>
<feature type="compositionally biased region" description="Basic residues" evidence="1">
    <location>
        <begin position="85"/>
        <end position="96"/>
    </location>
</feature>
<comment type="caution">
    <text evidence="2">The sequence shown here is derived from an EMBL/GenBank/DDBJ whole genome shotgun (WGS) entry which is preliminary data.</text>
</comment>
<feature type="compositionally biased region" description="Basic and acidic residues" evidence="1">
    <location>
        <begin position="25"/>
        <end position="42"/>
    </location>
</feature>
<dbReference type="AlphaFoldDB" id="A0AAV1PBW7"/>
<keyword evidence="3" id="KW-1185">Reference proteome</keyword>
<feature type="compositionally biased region" description="Basic and acidic residues" evidence="1">
    <location>
        <begin position="1"/>
        <end position="14"/>
    </location>
</feature>
<name>A0AAV1PBW7_SCOSC</name>
<organism evidence="2 3">
    <name type="scientific">Scomber scombrus</name>
    <name type="common">Atlantic mackerel</name>
    <name type="synonym">Scomber vernalis</name>
    <dbReference type="NCBI Taxonomy" id="13677"/>
    <lineage>
        <taxon>Eukaryota</taxon>
        <taxon>Metazoa</taxon>
        <taxon>Chordata</taxon>
        <taxon>Craniata</taxon>
        <taxon>Vertebrata</taxon>
        <taxon>Euteleostomi</taxon>
        <taxon>Actinopterygii</taxon>
        <taxon>Neopterygii</taxon>
        <taxon>Teleostei</taxon>
        <taxon>Neoteleostei</taxon>
        <taxon>Acanthomorphata</taxon>
        <taxon>Pelagiaria</taxon>
        <taxon>Scombriformes</taxon>
        <taxon>Scombridae</taxon>
        <taxon>Scomber</taxon>
    </lineage>
</organism>
<evidence type="ECO:0000313" key="2">
    <source>
        <dbReference type="EMBL" id="CAK6968870.1"/>
    </source>
</evidence>
<protein>
    <submittedName>
        <fullName evidence="2">Nucleolar protein dao-5-like isoform X4</fullName>
    </submittedName>
</protein>